<protein>
    <submittedName>
        <fullName evidence="1">Uncharacterized protein</fullName>
    </submittedName>
</protein>
<accession>A0A3M8C8B4</accession>
<reference evidence="1 2" key="1">
    <citation type="submission" date="2018-10" db="EMBL/GenBank/DDBJ databases">
        <title>Phylogenomics of Brevibacillus.</title>
        <authorList>
            <person name="Dunlap C."/>
        </authorList>
    </citation>
    <scope>NUCLEOTIDE SEQUENCE [LARGE SCALE GENOMIC DNA]</scope>
    <source>
        <strain evidence="1 2">JCM 12215</strain>
    </source>
</reference>
<proteinExistence type="predicted"/>
<dbReference type="EMBL" id="RHHR01000027">
    <property type="protein sequence ID" value="RNB71954.1"/>
    <property type="molecule type" value="Genomic_DNA"/>
</dbReference>
<comment type="caution">
    <text evidence="1">The sequence shown here is derived from an EMBL/GenBank/DDBJ whole genome shotgun (WGS) entry which is preliminary data.</text>
</comment>
<organism evidence="1 2">
    <name type="scientific">Brevibacillus invocatus</name>
    <dbReference type="NCBI Taxonomy" id="173959"/>
    <lineage>
        <taxon>Bacteria</taxon>
        <taxon>Bacillati</taxon>
        <taxon>Bacillota</taxon>
        <taxon>Bacilli</taxon>
        <taxon>Bacillales</taxon>
        <taxon>Paenibacillaceae</taxon>
        <taxon>Brevibacillus</taxon>
    </lineage>
</organism>
<name>A0A3M8C8B4_9BACL</name>
<sequence>MIMKKMAIKQSCPQETGENREDLWATYRDGVKKTKHAFKRPPLRDSLEAAALDAVSFFSRSRAVHLLCR</sequence>
<gene>
    <name evidence="1" type="ORF">EDM52_14410</name>
</gene>
<evidence type="ECO:0000313" key="1">
    <source>
        <dbReference type="EMBL" id="RNB71954.1"/>
    </source>
</evidence>
<dbReference type="Proteomes" id="UP000282028">
    <property type="component" value="Unassembled WGS sequence"/>
</dbReference>
<evidence type="ECO:0000313" key="2">
    <source>
        <dbReference type="Proteomes" id="UP000282028"/>
    </source>
</evidence>
<keyword evidence="2" id="KW-1185">Reference proteome</keyword>
<dbReference type="AlphaFoldDB" id="A0A3M8C8B4"/>